<dbReference type="InterPro" id="IPR050918">
    <property type="entry name" value="CNF-like_PLA2_Inhibitor"/>
</dbReference>
<feature type="domain" description="UPAR/Ly6" evidence="9">
    <location>
        <begin position="18"/>
        <end position="108"/>
    </location>
</feature>
<keyword evidence="11" id="KW-1185">Reference proteome</keyword>
<dbReference type="GO" id="GO:0005886">
    <property type="term" value="C:plasma membrane"/>
    <property type="evidence" value="ECO:0007669"/>
    <property type="project" value="UniProtKB-SubCell"/>
</dbReference>
<sequence>MLATLALTCALFPIADSLKCYHCLKNPCNTTQTCLSSETCLETAFESDAFLGSWDSSSILGCADPKVCKQTFSLNAGKFRIAGDTECCNTDLCNNQTQHALNTNNTANGNICFTCEGSNCTHIMNCVGNEDRCLKTTISGAHDGESVVKGCVSRNLCVRNTLSVLKNTVREGLYCCEGKLCNNAKFTCQSATLLLGSIIILKLFF</sequence>
<dbReference type="OMA" id="CDWEDCS"/>
<evidence type="ECO:0000256" key="1">
    <source>
        <dbReference type="ARBA" id="ARBA00004236"/>
    </source>
</evidence>
<evidence type="ECO:0000256" key="8">
    <source>
        <dbReference type="SAM" id="SignalP"/>
    </source>
</evidence>
<dbReference type="AlphaFoldDB" id="W5MCW4"/>
<accession>W5MCW4</accession>
<reference evidence="11" key="1">
    <citation type="submission" date="2011-12" db="EMBL/GenBank/DDBJ databases">
        <title>The Draft Genome of Lepisosteus oculatus.</title>
        <authorList>
            <consortium name="The Broad Institute Genome Assembly &amp; Analysis Group"/>
            <consortium name="Computational R&amp;D Group"/>
            <consortium name="and Sequencing Platform"/>
            <person name="Di Palma F."/>
            <person name="Alfoldi J."/>
            <person name="Johnson J."/>
            <person name="Berlin A."/>
            <person name="Gnerre S."/>
            <person name="Jaffe D."/>
            <person name="MacCallum I."/>
            <person name="Young S."/>
            <person name="Walker B.J."/>
            <person name="Lander E.S."/>
            <person name="Lindblad-Toh K."/>
        </authorList>
    </citation>
    <scope>NUCLEOTIDE SEQUENCE [LARGE SCALE GENOMIC DNA]</scope>
</reference>
<keyword evidence="4" id="KW-0964">Secreted</keyword>
<dbReference type="Bgee" id="ENSLOCG00000005169">
    <property type="expression patterns" value="Expressed in zone of skin and 3 other cell types or tissues"/>
</dbReference>
<reference evidence="10" key="2">
    <citation type="submission" date="2025-08" db="UniProtKB">
        <authorList>
            <consortium name="Ensembl"/>
        </authorList>
    </citation>
    <scope>IDENTIFICATION</scope>
</reference>
<dbReference type="PANTHER" id="PTHR20914:SF24">
    <property type="entry name" value="LYMPHOCYTE ANTIGEN 6 FAMILY MEMBER M2-RELATED"/>
    <property type="match status" value="1"/>
</dbReference>
<keyword evidence="7" id="KW-0325">Glycoprotein</keyword>
<dbReference type="SUPFAM" id="SSF57302">
    <property type="entry name" value="Snake toxin-like"/>
    <property type="match status" value="2"/>
</dbReference>
<dbReference type="PANTHER" id="PTHR20914">
    <property type="entry name" value="LY6/PLAUR DOMAIN-CONTAINING PROTEIN 8"/>
    <property type="match status" value="1"/>
</dbReference>
<comment type="subcellular location">
    <subcellularLocation>
        <location evidence="1">Cell membrane</location>
    </subcellularLocation>
    <subcellularLocation>
        <location evidence="2">Secreted</location>
    </subcellularLocation>
</comment>
<feature type="signal peptide" evidence="8">
    <location>
        <begin position="1"/>
        <end position="17"/>
    </location>
</feature>
<dbReference type="Ensembl" id="ENSLOCT00000006231.1">
    <property type="protein sequence ID" value="ENSLOCP00000006223.1"/>
    <property type="gene ID" value="ENSLOCG00000005169.1"/>
</dbReference>
<dbReference type="InParanoid" id="W5MCW4"/>
<evidence type="ECO:0000313" key="11">
    <source>
        <dbReference type="Proteomes" id="UP000018468"/>
    </source>
</evidence>
<dbReference type="HOGENOM" id="CLU_110531_0_0_1"/>
<evidence type="ECO:0000256" key="2">
    <source>
        <dbReference type="ARBA" id="ARBA00004613"/>
    </source>
</evidence>
<dbReference type="GeneTree" id="ENSGT00940000163304"/>
<dbReference type="InterPro" id="IPR016054">
    <property type="entry name" value="LY6_UPA_recep-like"/>
</dbReference>
<dbReference type="EMBL" id="AHAT01019538">
    <property type="status" value="NOT_ANNOTATED_CDS"/>
    <property type="molecule type" value="Genomic_DNA"/>
</dbReference>
<keyword evidence="3" id="KW-1003">Cell membrane</keyword>
<evidence type="ECO:0000256" key="5">
    <source>
        <dbReference type="ARBA" id="ARBA00022729"/>
    </source>
</evidence>
<dbReference type="Gene3D" id="2.10.60.10">
    <property type="entry name" value="CD59"/>
    <property type="match status" value="2"/>
</dbReference>
<name>W5MCW4_LEPOC</name>
<feature type="chain" id="PRO_5004865970" description="UPAR/Ly6 domain-containing protein" evidence="8">
    <location>
        <begin position="18"/>
        <end position="205"/>
    </location>
</feature>
<dbReference type="Proteomes" id="UP000018468">
    <property type="component" value="Linkage group LG24"/>
</dbReference>
<dbReference type="InterPro" id="IPR035076">
    <property type="entry name" value="Toxin/TOLIP"/>
</dbReference>
<keyword evidence="6" id="KW-0472">Membrane</keyword>
<evidence type="ECO:0000313" key="10">
    <source>
        <dbReference type="Ensembl" id="ENSLOCP00000006223.1"/>
    </source>
</evidence>
<dbReference type="InterPro" id="IPR045860">
    <property type="entry name" value="Snake_toxin-like_sf"/>
</dbReference>
<dbReference type="Pfam" id="PF00087">
    <property type="entry name" value="Toxin_TOLIP"/>
    <property type="match status" value="2"/>
</dbReference>
<dbReference type="GO" id="GO:0005576">
    <property type="term" value="C:extracellular region"/>
    <property type="evidence" value="ECO:0007669"/>
    <property type="project" value="UniProtKB-SubCell"/>
</dbReference>
<feature type="domain" description="UPAR/Ly6" evidence="9">
    <location>
        <begin position="111"/>
        <end position="195"/>
    </location>
</feature>
<evidence type="ECO:0000256" key="3">
    <source>
        <dbReference type="ARBA" id="ARBA00022475"/>
    </source>
</evidence>
<keyword evidence="5 8" id="KW-0732">Signal</keyword>
<protein>
    <recommendedName>
        <fullName evidence="9">UPAR/Ly6 domain-containing protein</fullName>
    </recommendedName>
</protein>
<evidence type="ECO:0000259" key="9">
    <source>
        <dbReference type="SMART" id="SM00134"/>
    </source>
</evidence>
<dbReference type="STRING" id="7918.ENSLOCP00000006223"/>
<evidence type="ECO:0000256" key="4">
    <source>
        <dbReference type="ARBA" id="ARBA00022525"/>
    </source>
</evidence>
<dbReference type="SMART" id="SM00134">
    <property type="entry name" value="LU"/>
    <property type="match status" value="2"/>
</dbReference>
<evidence type="ECO:0000256" key="7">
    <source>
        <dbReference type="ARBA" id="ARBA00023180"/>
    </source>
</evidence>
<evidence type="ECO:0000256" key="6">
    <source>
        <dbReference type="ARBA" id="ARBA00023136"/>
    </source>
</evidence>
<dbReference type="eggNOG" id="ENOG502S36D">
    <property type="taxonomic scope" value="Eukaryota"/>
</dbReference>
<organism evidence="10 11">
    <name type="scientific">Lepisosteus oculatus</name>
    <name type="common">Spotted gar</name>
    <dbReference type="NCBI Taxonomy" id="7918"/>
    <lineage>
        <taxon>Eukaryota</taxon>
        <taxon>Metazoa</taxon>
        <taxon>Chordata</taxon>
        <taxon>Craniata</taxon>
        <taxon>Vertebrata</taxon>
        <taxon>Euteleostomi</taxon>
        <taxon>Actinopterygii</taxon>
        <taxon>Neopterygii</taxon>
        <taxon>Holostei</taxon>
        <taxon>Semionotiformes</taxon>
        <taxon>Lepisosteidae</taxon>
        <taxon>Lepisosteus</taxon>
    </lineage>
</organism>
<proteinExistence type="predicted"/>
<reference evidence="10" key="3">
    <citation type="submission" date="2025-09" db="UniProtKB">
        <authorList>
            <consortium name="Ensembl"/>
        </authorList>
    </citation>
    <scope>IDENTIFICATION</scope>
</reference>